<proteinExistence type="predicted"/>
<organism evidence="1 2">
    <name type="scientific">Tunturiibacter lichenicola</name>
    <dbReference type="NCBI Taxonomy" id="2051959"/>
    <lineage>
        <taxon>Bacteria</taxon>
        <taxon>Pseudomonadati</taxon>
        <taxon>Acidobacteriota</taxon>
        <taxon>Terriglobia</taxon>
        <taxon>Terriglobales</taxon>
        <taxon>Acidobacteriaceae</taxon>
        <taxon>Tunturiibacter</taxon>
    </lineage>
</organism>
<accession>A0A7W8JB02</accession>
<reference evidence="1 2" key="1">
    <citation type="submission" date="2020-08" db="EMBL/GenBank/DDBJ databases">
        <title>Genomic Encyclopedia of Type Strains, Phase IV (KMG-V): Genome sequencing to study the core and pangenomes of soil and plant-associated prokaryotes.</title>
        <authorList>
            <person name="Whitman W."/>
        </authorList>
    </citation>
    <scope>NUCLEOTIDE SEQUENCE [LARGE SCALE GENOMIC DNA]</scope>
    <source>
        <strain evidence="1 2">M8US30</strain>
    </source>
</reference>
<dbReference type="EMBL" id="JACHDZ010000006">
    <property type="protein sequence ID" value="MBB5345673.1"/>
    <property type="molecule type" value="Genomic_DNA"/>
</dbReference>
<protein>
    <submittedName>
        <fullName evidence="1">Uncharacterized protein</fullName>
    </submittedName>
</protein>
<gene>
    <name evidence="1" type="ORF">HDF10_003667</name>
</gene>
<sequence length="127" mass="14410">MKIVISELPKKHLMRWDYIDNAGKGSRFVALNLSKSEMTMHFGEDPDEHLRVTGLDRFASEGLGEFSAFRANSDSKGKKSIDRVTFHLAPNSFNYEWEVTSDGQSYKTYSAFALKREVSSSAPRKPE</sequence>
<name>A0A7W8JB02_9BACT</name>
<evidence type="ECO:0000313" key="1">
    <source>
        <dbReference type="EMBL" id="MBB5345673.1"/>
    </source>
</evidence>
<dbReference type="AlphaFoldDB" id="A0A7W8JB02"/>
<dbReference type="Proteomes" id="UP000569092">
    <property type="component" value="Unassembled WGS sequence"/>
</dbReference>
<evidence type="ECO:0000313" key="2">
    <source>
        <dbReference type="Proteomes" id="UP000569092"/>
    </source>
</evidence>
<comment type="caution">
    <text evidence="1">The sequence shown here is derived from an EMBL/GenBank/DDBJ whole genome shotgun (WGS) entry which is preliminary data.</text>
</comment>